<dbReference type="SUPFAM" id="SSF52540">
    <property type="entry name" value="P-loop containing nucleoside triphosphate hydrolases"/>
    <property type="match status" value="1"/>
</dbReference>
<protein>
    <submittedName>
        <fullName evidence="1">Efflux pump antibiotic resistance protein</fullName>
    </submittedName>
</protein>
<accession>A0A168I5W3</accession>
<dbReference type="OrthoDB" id="408152at2759"/>
<dbReference type="Gene3D" id="3.40.50.300">
    <property type="entry name" value="P-loop containing nucleotide triphosphate hydrolases"/>
    <property type="match status" value="1"/>
</dbReference>
<dbReference type="PANTHER" id="PTHR36978">
    <property type="entry name" value="P-LOOP CONTAINING NUCLEOTIDE TRIPHOSPHATE HYDROLASE"/>
    <property type="match status" value="1"/>
</dbReference>
<comment type="caution">
    <text evidence="1">The sequence shown here is derived from an EMBL/GenBank/DDBJ whole genome shotgun (WGS) entry which is preliminary data.</text>
</comment>
<proteinExistence type="predicted"/>
<name>A0A168I5W3_CORDF</name>
<sequence length="285" mass="31492">MATAADYERLGVWAELLNPDANIDRRGSKRVVEMQVLSLGLPRTGTLSMREAYSILGYEQPYHYASIATNCKDADMWNEAMRAKFHGRGKPYGRAEFDQLLGHAAAITDTPGCVFWEELVEAYPEAKVVLVERDEDKWLVSVGGLIDGALNPFGQYVLRFTDPFWWGRILTCGRLWIGGYFGSVNPSTAKANARAVYRKHNDAVRRAVPKDRLLEYKLGSGWEPLCKFLGKEVPDVPFPHLNEADVLANAFGAAVGKSLRNSARNILIVVGVAGGAAWGLSKMLS</sequence>
<dbReference type="Proteomes" id="UP000076881">
    <property type="component" value="Unassembled WGS sequence"/>
</dbReference>
<organism evidence="1 2">
    <name type="scientific">Akanthomyces lecanii RCEF 1005</name>
    <dbReference type="NCBI Taxonomy" id="1081108"/>
    <lineage>
        <taxon>Eukaryota</taxon>
        <taxon>Fungi</taxon>
        <taxon>Dikarya</taxon>
        <taxon>Ascomycota</taxon>
        <taxon>Pezizomycotina</taxon>
        <taxon>Sordariomycetes</taxon>
        <taxon>Hypocreomycetidae</taxon>
        <taxon>Hypocreales</taxon>
        <taxon>Cordycipitaceae</taxon>
        <taxon>Akanthomyces</taxon>
        <taxon>Cordyceps confragosa</taxon>
    </lineage>
</organism>
<reference evidence="1 2" key="1">
    <citation type="journal article" date="2016" name="Genome Biol. Evol.">
        <title>Divergent and convergent evolution of fungal pathogenicity.</title>
        <authorList>
            <person name="Shang Y."/>
            <person name="Xiao G."/>
            <person name="Zheng P."/>
            <person name="Cen K."/>
            <person name="Zhan S."/>
            <person name="Wang C."/>
        </authorList>
    </citation>
    <scope>NUCLEOTIDE SEQUENCE [LARGE SCALE GENOMIC DNA]</scope>
    <source>
        <strain evidence="1 2">RCEF 1005</strain>
    </source>
</reference>
<dbReference type="PANTHER" id="PTHR36978:SF4">
    <property type="entry name" value="P-LOOP CONTAINING NUCLEOSIDE TRIPHOSPHATE HYDROLASE PROTEIN"/>
    <property type="match status" value="1"/>
</dbReference>
<dbReference type="EMBL" id="AZHF01000002">
    <property type="protein sequence ID" value="OAA78801.1"/>
    <property type="molecule type" value="Genomic_DNA"/>
</dbReference>
<evidence type="ECO:0000313" key="1">
    <source>
        <dbReference type="EMBL" id="OAA78801.1"/>
    </source>
</evidence>
<keyword evidence="2" id="KW-1185">Reference proteome</keyword>
<dbReference type="AlphaFoldDB" id="A0A168I5W3"/>
<gene>
    <name evidence="1" type="ORF">LEL_02287</name>
</gene>
<dbReference type="InterPro" id="IPR040632">
    <property type="entry name" value="Sulfotransfer_4"/>
</dbReference>
<dbReference type="InterPro" id="IPR027417">
    <property type="entry name" value="P-loop_NTPase"/>
</dbReference>
<dbReference type="STRING" id="1081108.A0A168I5W3"/>
<evidence type="ECO:0000313" key="2">
    <source>
        <dbReference type="Proteomes" id="UP000076881"/>
    </source>
</evidence>
<dbReference type="Pfam" id="PF17784">
    <property type="entry name" value="Sulfotransfer_4"/>
    <property type="match status" value="1"/>
</dbReference>